<dbReference type="Proteomes" id="UP000006250">
    <property type="component" value="Unassembled WGS sequence"/>
</dbReference>
<evidence type="ECO:0000313" key="2">
    <source>
        <dbReference type="EMBL" id="EFL51914.1"/>
    </source>
</evidence>
<sequence length="291" mass="32022">MVKVMGKFFASEQRGDMGIREVLAPTDDAPVYARVRIIVGRAPAVVCLHGLGDSHLAFEEAFETRYLAGASLIVPDMAGHGASPAARDYSMEAATGRVRAVLRHLTSQYGLRPSPLFLVGHSVGGIPAIYYCRDAAPGEVAHLILAEASVTRFGSFVTAHAEAARLSGRFDEWYDTFREQVIFRDYLGRFPFCRHYYASLRFCRREAFAGTVLAVRREAKSLPGKWSHAAGAALAGLQLPVTYAYGRDLAPETLTFLQQHDIRLRPFPTDCHFLMQAAAGEFYALLGECCL</sequence>
<dbReference type="Gene3D" id="3.40.50.1820">
    <property type="entry name" value="alpha/beta hydrolase"/>
    <property type="match status" value="1"/>
</dbReference>
<dbReference type="Pfam" id="PF00561">
    <property type="entry name" value="Abhydrolase_1"/>
    <property type="match status" value="1"/>
</dbReference>
<keyword evidence="3" id="KW-1185">Reference proteome</keyword>
<gene>
    <name evidence="2" type="ORF">DesfrDRAFT_1449</name>
</gene>
<dbReference type="PANTHER" id="PTHR43329">
    <property type="entry name" value="EPOXIDE HYDROLASE"/>
    <property type="match status" value="1"/>
</dbReference>
<accession>E1JV00</accession>
<comment type="caution">
    <text evidence="2">The sequence shown here is derived from an EMBL/GenBank/DDBJ whole genome shotgun (WGS) entry which is preliminary data.</text>
</comment>
<dbReference type="STRING" id="596151.DesfrDRAFT_1449"/>
<dbReference type="SUPFAM" id="SSF53474">
    <property type="entry name" value="alpha/beta-Hydrolases"/>
    <property type="match status" value="1"/>
</dbReference>
<dbReference type="AlphaFoldDB" id="E1JV00"/>
<dbReference type="InterPro" id="IPR029058">
    <property type="entry name" value="AB_hydrolase_fold"/>
</dbReference>
<dbReference type="EMBL" id="AECZ01000007">
    <property type="protein sequence ID" value="EFL51914.1"/>
    <property type="molecule type" value="Genomic_DNA"/>
</dbReference>
<name>E1JV00_SOLFR</name>
<reference evidence="2 3" key="1">
    <citation type="submission" date="2010-08" db="EMBL/GenBank/DDBJ databases">
        <title>The draft genome of Desulfovibrio fructosovorans JJ.</title>
        <authorList>
            <consortium name="US DOE Joint Genome Institute (JGI-PGF)"/>
            <person name="Lucas S."/>
            <person name="Copeland A."/>
            <person name="Lapidus A."/>
            <person name="Cheng J.-F."/>
            <person name="Bruce D."/>
            <person name="Goodwin L."/>
            <person name="Pitluck S."/>
            <person name="Land M.L."/>
            <person name="Hauser L."/>
            <person name="Chang Y.-J."/>
            <person name="Jeffries C."/>
            <person name="Wall J.D."/>
            <person name="Stahl D.A."/>
            <person name="Arkin A.P."/>
            <person name="Dehal P."/>
            <person name="Stolyar S.M."/>
            <person name="Hazen T.C."/>
            <person name="Woyke T.J."/>
        </authorList>
    </citation>
    <scope>NUCLEOTIDE SEQUENCE [LARGE SCALE GENOMIC DNA]</scope>
    <source>
        <strain evidence="2 3">JJ</strain>
    </source>
</reference>
<organism evidence="2 3">
    <name type="scientific">Solidesulfovibrio fructosivorans JJ]</name>
    <dbReference type="NCBI Taxonomy" id="596151"/>
    <lineage>
        <taxon>Bacteria</taxon>
        <taxon>Pseudomonadati</taxon>
        <taxon>Thermodesulfobacteriota</taxon>
        <taxon>Desulfovibrionia</taxon>
        <taxon>Desulfovibrionales</taxon>
        <taxon>Desulfovibrionaceae</taxon>
        <taxon>Solidesulfovibrio</taxon>
    </lineage>
</organism>
<evidence type="ECO:0000259" key="1">
    <source>
        <dbReference type="Pfam" id="PF00561"/>
    </source>
</evidence>
<feature type="domain" description="AB hydrolase-1" evidence="1">
    <location>
        <begin position="43"/>
        <end position="208"/>
    </location>
</feature>
<protein>
    <recommendedName>
        <fullName evidence="1">AB hydrolase-1 domain-containing protein</fullName>
    </recommendedName>
</protein>
<dbReference type="eggNOG" id="ENOG502ZU66">
    <property type="taxonomic scope" value="Bacteria"/>
</dbReference>
<dbReference type="InterPro" id="IPR000073">
    <property type="entry name" value="AB_hydrolase_1"/>
</dbReference>
<evidence type="ECO:0000313" key="3">
    <source>
        <dbReference type="Proteomes" id="UP000006250"/>
    </source>
</evidence>
<proteinExistence type="predicted"/>